<reference evidence="2 3" key="2">
    <citation type="journal article" date="2008" name="Bioinformatics">
        <title>Assembly reconciliation.</title>
        <authorList>
            <person name="Zimin A.V."/>
            <person name="Smith D.R."/>
            <person name="Sutton G."/>
            <person name="Yorke J.A."/>
        </authorList>
    </citation>
    <scope>NUCLEOTIDE SEQUENCE [LARGE SCALE GENOMIC DNA]</scope>
    <source>
        <strain evidence="2 3">TSC#14021-0224.01</strain>
    </source>
</reference>
<dbReference type="EMBL" id="CH954180">
    <property type="protein sequence ID" value="EDV46411.2"/>
    <property type="molecule type" value="Genomic_DNA"/>
</dbReference>
<feature type="compositionally biased region" description="Low complexity" evidence="1">
    <location>
        <begin position="1"/>
        <end position="19"/>
    </location>
</feature>
<sequence length="589" mass="65763">MELEMLGPELLLPSLPASSTRQLVRRRSVRAAGSRTTNTASGPAPAHFHKTPSASTGKRSRLSPPSSGYIAVVRPGSNATRGRQDRRNPRELPVKPPLQALSARLLAHSNPYQDDRSLKERRSVTERSQRSAVKTHNQHHPTLASSRSAFGGHYTVPPAPPTLPKAAPQPPCRQMRPYLRSVRAKVDSHLCPQLSTNPRWASKCQQQQPAQPCSQRPCKSTTKGKSLAESHQQLELLLSRIERVTNYQPPPPPQSPPAAQSKRRAAGAKVAKGVSRQMAQPPPVPAGTPMLSARRNNNNAMRIDGGGGADLEEDRDRNGDGDGAGDHTDIAIPFVQNPQRLPLAQRDALMKLLQRSEQHDKGIVDMVGATGDSTRDTMLMLLQMIPLSLSDSPYKDKLLKEHTHLKKRQKQEQQLRPGDERLKEVKALHGSDGQHKVHATGQYHSVRSALEHRSVQHPLTERQEQAMRERAQLERDKQLVINCREKRRLKEQLWEQGAQPPSRNNNNQSKNPTMSTPTDPWKQVLQDRDRFQANCNRSCFYNNSQSSAPWKIYAKVASKLTSQLIESVDVEFHRSVANYINDILGHKVN</sequence>
<feature type="compositionally biased region" description="Low complexity" evidence="1">
    <location>
        <begin position="207"/>
        <end position="218"/>
    </location>
</feature>
<name>B3NVL9_DROER</name>
<protein>
    <submittedName>
        <fullName evidence="2">Uncharacterized protein</fullName>
    </submittedName>
</protein>
<dbReference type="OrthoDB" id="7873088at2759"/>
<dbReference type="eggNOG" id="ENOG502T8S2">
    <property type="taxonomic scope" value="Eukaryota"/>
</dbReference>
<feature type="compositionally biased region" description="Basic and acidic residues" evidence="1">
    <location>
        <begin position="82"/>
        <end position="93"/>
    </location>
</feature>
<dbReference type="Proteomes" id="UP000008711">
    <property type="component" value="Unassembled WGS sequence"/>
</dbReference>
<feature type="compositionally biased region" description="Polar residues" evidence="1">
    <location>
        <begin position="219"/>
        <end position="230"/>
    </location>
</feature>
<accession>B3NVL9</accession>
<feature type="compositionally biased region" description="Basic and acidic residues" evidence="1">
    <location>
        <begin position="113"/>
        <end position="129"/>
    </location>
</feature>
<feature type="region of interest" description="Disordered" evidence="1">
    <location>
        <begin position="452"/>
        <end position="471"/>
    </location>
</feature>
<feature type="region of interest" description="Disordered" evidence="1">
    <location>
        <begin position="493"/>
        <end position="521"/>
    </location>
</feature>
<gene>
    <name evidence="2" type="primary">Dere\GG19070</name>
    <name evidence="2" type="synonym">dere_GLEANR_3849</name>
    <name evidence="2" type="synonym">GG19070</name>
    <name evidence="2" type="ORF">Dere_GG19070</name>
</gene>
<evidence type="ECO:0000313" key="3">
    <source>
        <dbReference type="Proteomes" id="UP000008711"/>
    </source>
</evidence>
<feature type="compositionally biased region" description="Basic and acidic residues" evidence="1">
    <location>
        <begin position="314"/>
        <end position="326"/>
    </location>
</feature>
<feature type="compositionally biased region" description="Pro residues" evidence="1">
    <location>
        <begin position="157"/>
        <end position="171"/>
    </location>
</feature>
<feature type="region of interest" description="Disordered" evidence="1">
    <location>
        <begin position="245"/>
        <end position="326"/>
    </location>
</feature>
<evidence type="ECO:0000313" key="2">
    <source>
        <dbReference type="EMBL" id="EDV46411.2"/>
    </source>
</evidence>
<dbReference type="AlphaFoldDB" id="B3NVL9"/>
<feature type="region of interest" description="Disordered" evidence="1">
    <location>
        <begin position="1"/>
        <end position="173"/>
    </location>
</feature>
<feature type="compositionally biased region" description="Low complexity" evidence="1">
    <location>
        <begin position="267"/>
        <end position="276"/>
    </location>
</feature>
<reference evidence="2 3" key="1">
    <citation type="journal article" date="2007" name="Nature">
        <title>Evolution of genes and genomes on the Drosophila phylogeny.</title>
        <authorList>
            <consortium name="Drosophila 12 Genomes Consortium"/>
            <person name="Clark A.G."/>
            <person name="Eisen M.B."/>
            <person name="Smith D.R."/>
            <person name="Bergman C.M."/>
            <person name="Oliver B."/>
            <person name="Markow T.A."/>
            <person name="Kaufman T.C."/>
            <person name="Kellis M."/>
            <person name="Gelbart W."/>
            <person name="Iyer V.N."/>
            <person name="Pollard D.A."/>
            <person name="Sackton T.B."/>
            <person name="Larracuente A.M."/>
            <person name="Singh N.D."/>
            <person name="Abad J.P."/>
            <person name="Abt D.N."/>
            <person name="Adryan B."/>
            <person name="Aguade M."/>
            <person name="Akashi H."/>
            <person name="Anderson W.W."/>
            <person name="Aquadro C.F."/>
            <person name="Ardell D.H."/>
            <person name="Arguello R."/>
            <person name="Artieri C.G."/>
            <person name="Barbash D.A."/>
            <person name="Barker D."/>
            <person name="Barsanti P."/>
            <person name="Batterham P."/>
            <person name="Batzoglou S."/>
            <person name="Begun D."/>
            <person name="Bhutkar A."/>
            <person name="Blanco E."/>
            <person name="Bosak S.A."/>
            <person name="Bradley R.K."/>
            <person name="Brand A.D."/>
            <person name="Brent M.R."/>
            <person name="Brooks A.N."/>
            <person name="Brown R.H."/>
            <person name="Butlin R.K."/>
            <person name="Caggese C."/>
            <person name="Calvi B.R."/>
            <person name="Bernardo de Carvalho A."/>
            <person name="Caspi A."/>
            <person name="Castrezana S."/>
            <person name="Celniker S.E."/>
            <person name="Chang J.L."/>
            <person name="Chapple C."/>
            <person name="Chatterji S."/>
            <person name="Chinwalla A."/>
            <person name="Civetta A."/>
            <person name="Clifton S.W."/>
            <person name="Comeron J.M."/>
            <person name="Costello J.C."/>
            <person name="Coyne J.A."/>
            <person name="Daub J."/>
            <person name="David R.G."/>
            <person name="Delcher A.L."/>
            <person name="Delehaunty K."/>
            <person name="Do C.B."/>
            <person name="Ebling H."/>
            <person name="Edwards K."/>
            <person name="Eickbush T."/>
            <person name="Evans J.D."/>
            <person name="Filipski A."/>
            <person name="Findeiss S."/>
            <person name="Freyhult E."/>
            <person name="Fulton L."/>
            <person name="Fulton R."/>
            <person name="Garcia A.C."/>
            <person name="Gardiner A."/>
            <person name="Garfield D.A."/>
            <person name="Garvin B.E."/>
            <person name="Gibson G."/>
            <person name="Gilbert D."/>
            <person name="Gnerre S."/>
            <person name="Godfrey J."/>
            <person name="Good R."/>
            <person name="Gotea V."/>
            <person name="Gravely B."/>
            <person name="Greenberg A.J."/>
            <person name="Griffiths-Jones S."/>
            <person name="Gross S."/>
            <person name="Guigo R."/>
            <person name="Gustafson E.A."/>
            <person name="Haerty W."/>
            <person name="Hahn M.W."/>
            <person name="Halligan D.L."/>
            <person name="Halpern A.L."/>
            <person name="Halter G.M."/>
            <person name="Han M.V."/>
            <person name="Heger A."/>
            <person name="Hillier L."/>
            <person name="Hinrichs A.S."/>
            <person name="Holmes I."/>
            <person name="Hoskins R.A."/>
            <person name="Hubisz M.J."/>
            <person name="Hultmark D."/>
            <person name="Huntley M.A."/>
            <person name="Jaffe D.B."/>
            <person name="Jagadeeshan S."/>
            <person name="Jeck W.R."/>
            <person name="Johnson J."/>
            <person name="Jones C.D."/>
            <person name="Jordan W.C."/>
            <person name="Karpen G.H."/>
            <person name="Kataoka E."/>
            <person name="Keightley P.D."/>
            <person name="Kheradpour P."/>
            <person name="Kirkness E.F."/>
            <person name="Koerich L.B."/>
            <person name="Kristiansen K."/>
            <person name="Kudrna D."/>
            <person name="Kulathinal R.J."/>
            <person name="Kumar S."/>
            <person name="Kwok R."/>
            <person name="Lander E."/>
            <person name="Langley C.H."/>
            <person name="Lapoint R."/>
            <person name="Lazzaro B.P."/>
            <person name="Lee S.J."/>
            <person name="Levesque L."/>
            <person name="Li R."/>
            <person name="Lin C.F."/>
            <person name="Lin M.F."/>
            <person name="Lindblad-Toh K."/>
            <person name="Llopart A."/>
            <person name="Long M."/>
            <person name="Low L."/>
            <person name="Lozovsky E."/>
            <person name="Lu J."/>
            <person name="Luo M."/>
            <person name="Machado C.A."/>
            <person name="Makalowski W."/>
            <person name="Marzo M."/>
            <person name="Matsuda M."/>
            <person name="Matzkin L."/>
            <person name="McAllister B."/>
            <person name="McBride C.S."/>
            <person name="McKernan B."/>
            <person name="McKernan K."/>
            <person name="Mendez-Lago M."/>
            <person name="Minx P."/>
            <person name="Mollenhauer M.U."/>
            <person name="Montooth K."/>
            <person name="Mount S.M."/>
            <person name="Mu X."/>
            <person name="Myers E."/>
            <person name="Negre B."/>
            <person name="Newfeld S."/>
            <person name="Nielsen R."/>
            <person name="Noor M.A."/>
            <person name="O'Grady P."/>
            <person name="Pachter L."/>
            <person name="Papaceit M."/>
            <person name="Parisi M.J."/>
            <person name="Parisi M."/>
            <person name="Parts L."/>
            <person name="Pedersen J.S."/>
            <person name="Pesole G."/>
            <person name="Phillippy A.M."/>
            <person name="Ponting C.P."/>
            <person name="Pop M."/>
            <person name="Porcelli D."/>
            <person name="Powell J.R."/>
            <person name="Prohaska S."/>
            <person name="Pruitt K."/>
            <person name="Puig M."/>
            <person name="Quesneville H."/>
            <person name="Ram K.R."/>
            <person name="Rand D."/>
            <person name="Rasmussen M.D."/>
            <person name="Reed L.K."/>
            <person name="Reenan R."/>
            <person name="Reily A."/>
            <person name="Remington K.A."/>
            <person name="Rieger T.T."/>
            <person name="Ritchie M.G."/>
            <person name="Robin C."/>
            <person name="Rogers Y.H."/>
            <person name="Rohde C."/>
            <person name="Rozas J."/>
            <person name="Rubenfield M.J."/>
            <person name="Ruiz A."/>
            <person name="Russo S."/>
            <person name="Salzberg S.L."/>
            <person name="Sanchez-Gracia A."/>
            <person name="Saranga D.J."/>
            <person name="Sato H."/>
            <person name="Schaeffer S.W."/>
            <person name="Schatz M.C."/>
            <person name="Schlenke T."/>
            <person name="Schwartz R."/>
            <person name="Segarra C."/>
            <person name="Singh R.S."/>
            <person name="Sirot L."/>
            <person name="Sirota M."/>
            <person name="Sisneros N.B."/>
            <person name="Smith C.D."/>
            <person name="Smith T.F."/>
            <person name="Spieth J."/>
            <person name="Stage D.E."/>
            <person name="Stark A."/>
            <person name="Stephan W."/>
            <person name="Strausberg R.L."/>
            <person name="Strempel S."/>
            <person name="Sturgill D."/>
            <person name="Sutton G."/>
            <person name="Sutton G.G."/>
            <person name="Tao W."/>
            <person name="Teichmann S."/>
            <person name="Tobari Y.N."/>
            <person name="Tomimura Y."/>
            <person name="Tsolas J.M."/>
            <person name="Valente V.L."/>
            <person name="Venter E."/>
            <person name="Venter J.C."/>
            <person name="Vicario S."/>
            <person name="Vieira F.G."/>
            <person name="Vilella A.J."/>
            <person name="Villasante A."/>
            <person name="Walenz B."/>
            <person name="Wang J."/>
            <person name="Wasserman M."/>
            <person name="Watts T."/>
            <person name="Wilson D."/>
            <person name="Wilson R.K."/>
            <person name="Wing R.A."/>
            <person name="Wolfner M.F."/>
            <person name="Wong A."/>
            <person name="Wong G.K."/>
            <person name="Wu C.I."/>
            <person name="Wu G."/>
            <person name="Yamamoto D."/>
            <person name="Yang H.P."/>
            <person name="Yang S.P."/>
            <person name="Yorke J.A."/>
            <person name="Yoshida K."/>
            <person name="Zdobnov E."/>
            <person name="Zhang P."/>
            <person name="Zhang Y."/>
            <person name="Zimin A.V."/>
            <person name="Baldwin J."/>
            <person name="Abdouelleil A."/>
            <person name="Abdulkadir J."/>
            <person name="Abebe A."/>
            <person name="Abera B."/>
            <person name="Abreu J."/>
            <person name="Acer S.C."/>
            <person name="Aftuck L."/>
            <person name="Alexander A."/>
            <person name="An P."/>
            <person name="Anderson E."/>
            <person name="Anderson S."/>
            <person name="Arachi H."/>
            <person name="Azer M."/>
            <person name="Bachantsang P."/>
            <person name="Barry A."/>
            <person name="Bayul T."/>
            <person name="Berlin A."/>
            <person name="Bessette D."/>
            <person name="Bloom T."/>
            <person name="Blye J."/>
            <person name="Boguslavskiy L."/>
            <person name="Bonnet C."/>
            <person name="Boukhgalter B."/>
            <person name="Bourzgui I."/>
            <person name="Brown A."/>
            <person name="Cahill P."/>
            <person name="Channer S."/>
            <person name="Cheshatsang Y."/>
            <person name="Chuda L."/>
            <person name="Citroen M."/>
            <person name="Collymore A."/>
            <person name="Cooke P."/>
            <person name="Costello M."/>
            <person name="D'Aco K."/>
            <person name="Daza R."/>
            <person name="De Haan G."/>
            <person name="DeGray S."/>
            <person name="DeMaso C."/>
            <person name="Dhargay N."/>
            <person name="Dooley K."/>
            <person name="Dooley E."/>
            <person name="Doricent M."/>
            <person name="Dorje P."/>
            <person name="Dorjee K."/>
            <person name="Dupes A."/>
            <person name="Elong R."/>
            <person name="Falk J."/>
            <person name="Farina A."/>
            <person name="Faro S."/>
            <person name="Ferguson D."/>
            <person name="Fisher S."/>
            <person name="Foley C.D."/>
            <person name="Franke A."/>
            <person name="Friedrich D."/>
            <person name="Gadbois L."/>
            <person name="Gearin G."/>
            <person name="Gearin C.R."/>
            <person name="Giannoukos G."/>
            <person name="Goode T."/>
            <person name="Graham J."/>
            <person name="Grandbois E."/>
            <person name="Grewal S."/>
            <person name="Gyaltsen K."/>
            <person name="Hafez N."/>
            <person name="Hagos B."/>
            <person name="Hall J."/>
            <person name="Henson C."/>
            <person name="Hollinger A."/>
            <person name="Honan T."/>
            <person name="Huard M.D."/>
            <person name="Hughes L."/>
            <person name="Hurhula B."/>
            <person name="Husby M.E."/>
            <person name="Kamat A."/>
            <person name="Kanga B."/>
            <person name="Kashin S."/>
            <person name="Khazanovich D."/>
            <person name="Kisner P."/>
            <person name="Lance K."/>
            <person name="Lara M."/>
            <person name="Lee W."/>
            <person name="Lennon N."/>
            <person name="Letendre F."/>
            <person name="LeVine R."/>
            <person name="Lipovsky A."/>
            <person name="Liu X."/>
            <person name="Liu J."/>
            <person name="Liu S."/>
            <person name="Lokyitsang T."/>
            <person name="Lokyitsang Y."/>
            <person name="Lubonja R."/>
            <person name="Lui A."/>
            <person name="MacDonald P."/>
            <person name="Magnisalis V."/>
            <person name="Maru K."/>
            <person name="Matthews C."/>
            <person name="McCusker W."/>
            <person name="McDonough S."/>
            <person name="Mehta T."/>
            <person name="Meldrim J."/>
            <person name="Meneus L."/>
            <person name="Mihai O."/>
            <person name="Mihalev A."/>
            <person name="Mihova T."/>
            <person name="Mittelman R."/>
            <person name="Mlenga V."/>
            <person name="Montmayeur A."/>
            <person name="Mulrain L."/>
            <person name="Navidi A."/>
            <person name="Naylor J."/>
            <person name="Negash T."/>
            <person name="Nguyen T."/>
            <person name="Nguyen N."/>
            <person name="Nicol R."/>
            <person name="Norbu C."/>
            <person name="Norbu N."/>
            <person name="Novod N."/>
            <person name="O'Neill B."/>
            <person name="Osman S."/>
            <person name="Markiewicz E."/>
            <person name="Oyono O.L."/>
            <person name="Patti C."/>
            <person name="Phunkhang P."/>
            <person name="Pierre F."/>
            <person name="Priest M."/>
            <person name="Raghuraman S."/>
            <person name="Rege F."/>
            <person name="Reyes R."/>
            <person name="Rise C."/>
            <person name="Rogov P."/>
            <person name="Ross K."/>
            <person name="Ryan E."/>
            <person name="Settipalli S."/>
            <person name="Shea T."/>
            <person name="Sherpa N."/>
            <person name="Shi L."/>
            <person name="Shih D."/>
            <person name="Sparrow T."/>
            <person name="Spaulding J."/>
            <person name="Stalker J."/>
            <person name="Stange-Thomann N."/>
            <person name="Stavropoulos S."/>
            <person name="Stone C."/>
            <person name="Strader C."/>
            <person name="Tesfaye S."/>
            <person name="Thomson T."/>
            <person name="Thoulutsang Y."/>
            <person name="Thoulutsang D."/>
            <person name="Topham K."/>
            <person name="Topping I."/>
            <person name="Tsamla T."/>
            <person name="Vassiliev H."/>
            <person name="Vo A."/>
            <person name="Wangchuk T."/>
            <person name="Wangdi T."/>
            <person name="Weiand M."/>
            <person name="Wilkinson J."/>
            <person name="Wilson A."/>
            <person name="Yadav S."/>
            <person name="Young G."/>
            <person name="Yu Q."/>
            <person name="Zembek L."/>
            <person name="Zhong D."/>
            <person name="Zimmer A."/>
            <person name="Zwirko Z."/>
            <person name="Jaffe D.B."/>
            <person name="Alvarez P."/>
            <person name="Brockman W."/>
            <person name="Butler J."/>
            <person name="Chin C."/>
            <person name="Gnerre S."/>
            <person name="Grabherr M."/>
            <person name="Kleber M."/>
            <person name="Mauceli E."/>
            <person name="MacCallum I."/>
        </authorList>
    </citation>
    <scope>NUCLEOTIDE SEQUENCE [LARGE SCALE GENOMIC DNA]</scope>
    <source>
        <strain evidence="2 3">TSC#14021-0224.01</strain>
    </source>
</reference>
<organism evidence="2 3">
    <name type="scientific">Drosophila erecta</name>
    <name type="common">Fruit fly</name>
    <dbReference type="NCBI Taxonomy" id="7220"/>
    <lineage>
        <taxon>Eukaryota</taxon>
        <taxon>Metazoa</taxon>
        <taxon>Ecdysozoa</taxon>
        <taxon>Arthropoda</taxon>
        <taxon>Hexapoda</taxon>
        <taxon>Insecta</taxon>
        <taxon>Pterygota</taxon>
        <taxon>Neoptera</taxon>
        <taxon>Endopterygota</taxon>
        <taxon>Diptera</taxon>
        <taxon>Brachycera</taxon>
        <taxon>Muscomorpha</taxon>
        <taxon>Ephydroidea</taxon>
        <taxon>Drosophilidae</taxon>
        <taxon>Drosophila</taxon>
        <taxon>Sophophora</taxon>
    </lineage>
</organism>
<proteinExistence type="predicted"/>
<evidence type="ECO:0000256" key="1">
    <source>
        <dbReference type="SAM" id="MobiDB-lite"/>
    </source>
</evidence>
<feature type="region of interest" description="Disordered" evidence="1">
    <location>
        <begin position="207"/>
        <end position="230"/>
    </location>
</feature>
<feature type="compositionally biased region" description="Polar residues" evidence="1">
    <location>
        <begin position="499"/>
        <end position="518"/>
    </location>
</feature>
<dbReference type="HOGENOM" id="CLU_485086_0_0_1"/>
<keyword evidence="3" id="KW-1185">Reference proteome</keyword>